<organism evidence="4 5">
    <name type="scientific">Corynebacterium massiliense DSM 45435</name>
    <dbReference type="NCBI Taxonomy" id="1121364"/>
    <lineage>
        <taxon>Bacteria</taxon>
        <taxon>Bacillati</taxon>
        <taxon>Actinomycetota</taxon>
        <taxon>Actinomycetes</taxon>
        <taxon>Mycobacteriales</taxon>
        <taxon>Corynebacteriaceae</taxon>
        <taxon>Corynebacterium</taxon>
    </lineage>
</organism>
<dbReference type="InterPro" id="IPR030395">
    <property type="entry name" value="GP_PDE_dom"/>
</dbReference>
<feature type="domain" description="GP-PDE" evidence="3">
    <location>
        <begin position="112"/>
        <end position="391"/>
    </location>
</feature>
<dbReference type="PROSITE" id="PS51257">
    <property type="entry name" value="PROKAR_LIPOPROTEIN"/>
    <property type="match status" value="1"/>
</dbReference>
<protein>
    <submittedName>
        <fullName evidence="4">Cytoplasmic glycerophosphodiester phosphodiesterase</fullName>
    </submittedName>
</protein>
<feature type="signal peptide" evidence="2">
    <location>
        <begin position="1"/>
        <end position="31"/>
    </location>
</feature>
<feature type="compositionally biased region" description="Basic and acidic residues" evidence="1">
    <location>
        <begin position="52"/>
        <end position="87"/>
    </location>
</feature>
<evidence type="ECO:0000256" key="1">
    <source>
        <dbReference type="SAM" id="MobiDB-lite"/>
    </source>
</evidence>
<dbReference type="PROSITE" id="PS51704">
    <property type="entry name" value="GP_PDE"/>
    <property type="match status" value="1"/>
</dbReference>
<keyword evidence="2" id="KW-0732">Signal</keyword>
<accession>A0ABY7UC75</accession>
<gene>
    <name evidence="4" type="ORF">CMASS_09505</name>
</gene>
<keyword evidence="5" id="KW-1185">Reference proteome</keyword>
<dbReference type="Pfam" id="PF03009">
    <property type="entry name" value="GDPD"/>
    <property type="match status" value="1"/>
</dbReference>
<dbReference type="PROSITE" id="PS50007">
    <property type="entry name" value="PIPLC_X_DOMAIN"/>
    <property type="match status" value="1"/>
</dbReference>
<feature type="chain" id="PRO_5045072186" evidence="2">
    <location>
        <begin position="32"/>
        <end position="400"/>
    </location>
</feature>
<proteinExistence type="predicted"/>
<dbReference type="PANTHER" id="PTHR46211:SF14">
    <property type="entry name" value="GLYCEROPHOSPHODIESTER PHOSPHODIESTERASE"/>
    <property type="match status" value="1"/>
</dbReference>
<evidence type="ECO:0000313" key="4">
    <source>
        <dbReference type="EMBL" id="WCZ33313.1"/>
    </source>
</evidence>
<evidence type="ECO:0000256" key="2">
    <source>
        <dbReference type="SAM" id="SignalP"/>
    </source>
</evidence>
<dbReference type="RefSeq" id="WP_156831792.1">
    <property type="nucleotide sequence ID" value="NZ_ATVG01000005.1"/>
</dbReference>
<sequence length="400" mass="43647">MRSTTRSSRIARYFAATVPAALILAGCSANPGPTSVTDAGIPDNVESAIAGRGEKDMRDGAQRADEEWHGTKGRHDRDDEPSDDHAAEAAGAGAGAGAASTEATADRMTETFDLQAHRGGRGENTEESREAFQHALDMGVTTLEFDIVLSKDGVPVVWHDPDIKAEKCADTEPVAKDDPQFPYVGKAVHDLTFEQLQTLNCNKALADFPDAQHTEDNRLLQLGEVLDMAKDHDVRFNIETKIEADDPAKSATPQEFVDTIVPELQERDLVERTTIQSFDWSSLPLVKKAEPKLDTVMLWSADTWTSGSPWTGKVDYDDVDGDIAKAAEKLDADMLSPEYSLVDAEMVNGAHEHNLPVMPWTANEPDDMNRLIDTGVDGVITDFPTALRDILNERGIDYSA</sequence>
<dbReference type="Proteomes" id="UP001220064">
    <property type="component" value="Chromosome"/>
</dbReference>
<dbReference type="SUPFAM" id="SSF51695">
    <property type="entry name" value="PLC-like phosphodiesterases"/>
    <property type="match status" value="1"/>
</dbReference>
<dbReference type="Gene3D" id="3.20.20.190">
    <property type="entry name" value="Phosphatidylinositol (PI) phosphodiesterase"/>
    <property type="match status" value="1"/>
</dbReference>
<dbReference type="InterPro" id="IPR017946">
    <property type="entry name" value="PLC-like_Pdiesterase_TIM-brl"/>
</dbReference>
<dbReference type="PANTHER" id="PTHR46211">
    <property type="entry name" value="GLYCEROPHOSPHORYL DIESTER PHOSPHODIESTERASE"/>
    <property type="match status" value="1"/>
</dbReference>
<name>A0ABY7UC75_9CORY</name>
<evidence type="ECO:0000313" key="5">
    <source>
        <dbReference type="Proteomes" id="UP001220064"/>
    </source>
</evidence>
<feature type="region of interest" description="Disordered" evidence="1">
    <location>
        <begin position="49"/>
        <end position="103"/>
    </location>
</feature>
<evidence type="ECO:0000259" key="3">
    <source>
        <dbReference type="PROSITE" id="PS51704"/>
    </source>
</evidence>
<dbReference type="EMBL" id="CP063189">
    <property type="protein sequence ID" value="WCZ33313.1"/>
    <property type="molecule type" value="Genomic_DNA"/>
</dbReference>
<reference evidence="4 5" key="1">
    <citation type="submission" date="2020-10" db="EMBL/GenBank/DDBJ databases">
        <title>Complete genome sequence of Corynebacterium massiliense DSM 45435, type strain of Corynebacterium massiliense.</title>
        <authorList>
            <person name="Busche T."/>
            <person name="Kalinowski J."/>
            <person name="Ruckert C."/>
        </authorList>
    </citation>
    <scope>NUCLEOTIDE SEQUENCE [LARGE SCALE GENOMIC DNA]</scope>
    <source>
        <strain evidence="4 5">DSM 45435</strain>
    </source>
</reference>